<protein>
    <recommendedName>
        <fullName evidence="9">GTP cyclohydrolase-2</fullName>
        <ecNumber evidence="9">3.5.4.25</ecNumber>
    </recommendedName>
    <alternativeName>
        <fullName evidence="9">GTP cyclohydrolase II</fullName>
    </alternativeName>
</protein>
<dbReference type="GO" id="GO:0008270">
    <property type="term" value="F:zinc ion binding"/>
    <property type="evidence" value="ECO:0007669"/>
    <property type="project" value="UniProtKB-UniRule"/>
</dbReference>
<evidence type="ECO:0000256" key="1">
    <source>
        <dbReference type="ARBA" id="ARBA00004853"/>
    </source>
</evidence>
<dbReference type="GO" id="GO:0003935">
    <property type="term" value="F:GTP cyclohydrolase II activity"/>
    <property type="evidence" value="ECO:0007669"/>
    <property type="project" value="UniProtKB-UniRule"/>
</dbReference>
<dbReference type="NCBIfam" id="NF001591">
    <property type="entry name" value="PRK00393.1"/>
    <property type="match status" value="1"/>
</dbReference>
<evidence type="ECO:0000256" key="9">
    <source>
        <dbReference type="HAMAP-Rule" id="MF_00179"/>
    </source>
</evidence>
<comment type="caution">
    <text evidence="11">The sequence shown here is derived from an EMBL/GenBank/DDBJ whole genome shotgun (WGS) entry which is preliminary data.</text>
</comment>
<keyword evidence="7 9" id="KW-0342">GTP-binding</keyword>
<dbReference type="InterPro" id="IPR036144">
    <property type="entry name" value="RibA-like_sf"/>
</dbReference>
<feature type="active site" description="Proton acceptor" evidence="9">
    <location>
        <position position="288"/>
    </location>
</feature>
<evidence type="ECO:0000313" key="12">
    <source>
        <dbReference type="Proteomes" id="UP000239089"/>
    </source>
</evidence>
<dbReference type="InterPro" id="IPR000926">
    <property type="entry name" value="RibA"/>
</dbReference>
<evidence type="ECO:0000256" key="2">
    <source>
        <dbReference type="ARBA" id="ARBA00022619"/>
    </source>
</evidence>
<evidence type="ECO:0000256" key="8">
    <source>
        <dbReference type="ARBA" id="ARBA00049295"/>
    </source>
</evidence>
<evidence type="ECO:0000313" key="11">
    <source>
        <dbReference type="EMBL" id="PPQ28754.1"/>
    </source>
</evidence>
<dbReference type="HAMAP" id="MF_00179">
    <property type="entry name" value="RibA"/>
    <property type="match status" value="1"/>
</dbReference>
<feature type="active site" description="Nucleophile" evidence="9">
    <location>
        <position position="290"/>
    </location>
</feature>
<dbReference type="Gene3D" id="3.40.50.10990">
    <property type="entry name" value="GTP cyclohydrolase II"/>
    <property type="match status" value="1"/>
</dbReference>
<keyword evidence="2 9" id="KW-0686">Riboflavin biosynthesis</keyword>
<comment type="pathway">
    <text evidence="1 9">Cofactor biosynthesis; riboflavin biosynthesis; 5-amino-6-(D-ribitylamino)uracil from GTP: step 1/4.</text>
</comment>
<proteinExistence type="inferred from homology"/>
<dbReference type="GO" id="GO:0005829">
    <property type="term" value="C:cytosol"/>
    <property type="evidence" value="ECO:0007669"/>
    <property type="project" value="TreeGrafter"/>
</dbReference>
<dbReference type="RefSeq" id="WP_104509014.1">
    <property type="nucleotide sequence ID" value="NZ_JACIGC010000003.1"/>
</dbReference>
<dbReference type="PANTHER" id="PTHR21327">
    <property type="entry name" value="GTP CYCLOHYDROLASE II-RELATED"/>
    <property type="match status" value="1"/>
</dbReference>
<dbReference type="EC" id="3.5.4.25" evidence="9"/>
<dbReference type="OrthoDB" id="9793111at2"/>
<feature type="binding site" evidence="9">
    <location>
        <position position="229"/>
    </location>
    <ligand>
        <name>Zn(2+)</name>
        <dbReference type="ChEBI" id="CHEBI:29105"/>
        <note>catalytic</note>
    </ligand>
</feature>
<dbReference type="Proteomes" id="UP000239089">
    <property type="component" value="Unassembled WGS sequence"/>
</dbReference>
<evidence type="ECO:0000256" key="3">
    <source>
        <dbReference type="ARBA" id="ARBA00022723"/>
    </source>
</evidence>
<dbReference type="SUPFAM" id="SSF142695">
    <property type="entry name" value="RibA-like"/>
    <property type="match status" value="1"/>
</dbReference>
<evidence type="ECO:0000256" key="6">
    <source>
        <dbReference type="ARBA" id="ARBA00022833"/>
    </source>
</evidence>
<feature type="binding site" evidence="9">
    <location>
        <position position="276"/>
    </location>
    <ligand>
        <name>GTP</name>
        <dbReference type="ChEBI" id="CHEBI:37565"/>
    </ligand>
</feature>
<gene>
    <name evidence="9" type="primary">ribA</name>
    <name evidence="11" type="ORF">CCR94_16840</name>
</gene>
<feature type="domain" description="GTP cyclohydrolase II" evidence="10">
    <location>
        <begin position="170"/>
        <end position="330"/>
    </location>
</feature>
<keyword evidence="5 9" id="KW-0378">Hydrolase</keyword>
<dbReference type="EMBL" id="NHSJ01000103">
    <property type="protein sequence ID" value="PPQ28754.1"/>
    <property type="molecule type" value="Genomic_DNA"/>
</dbReference>
<feature type="binding site" evidence="9">
    <location>
        <begin position="254"/>
        <end position="256"/>
    </location>
    <ligand>
        <name>GTP</name>
        <dbReference type="ChEBI" id="CHEBI:37565"/>
    </ligand>
</feature>
<comment type="cofactor">
    <cofactor evidence="9">
        <name>Zn(2+)</name>
        <dbReference type="ChEBI" id="CHEBI:29105"/>
    </cofactor>
    <text evidence="9">Binds 1 zinc ion per subunit.</text>
</comment>
<feature type="binding site" evidence="9">
    <location>
        <position position="216"/>
    </location>
    <ligand>
        <name>Zn(2+)</name>
        <dbReference type="ChEBI" id="CHEBI:29105"/>
        <note>catalytic</note>
    </ligand>
</feature>
<dbReference type="PANTHER" id="PTHR21327:SF18">
    <property type="entry name" value="3,4-DIHYDROXY-2-BUTANONE 4-PHOSPHATE SYNTHASE"/>
    <property type="match status" value="1"/>
</dbReference>
<evidence type="ECO:0000256" key="7">
    <source>
        <dbReference type="ARBA" id="ARBA00023134"/>
    </source>
</evidence>
<dbReference type="GO" id="GO:0009231">
    <property type="term" value="P:riboflavin biosynthetic process"/>
    <property type="evidence" value="ECO:0007669"/>
    <property type="project" value="UniProtKB-UniRule"/>
</dbReference>
<evidence type="ECO:0000259" key="10">
    <source>
        <dbReference type="Pfam" id="PF00925"/>
    </source>
</evidence>
<reference evidence="11 12" key="1">
    <citation type="journal article" date="2018" name="Arch. Microbiol.">
        <title>New insights into the metabolic potential of the phototrophic purple bacterium Rhodopila globiformis DSM 161(T) from its draft genome sequence and evidence for a vanadium-dependent nitrogenase.</title>
        <authorList>
            <person name="Imhoff J.F."/>
            <person name="Rahn T."/>
            <person name="Kunzel S."/>
            <person name="Neulinger S.C."/>
        </authorList>
    </citation>
    <scope>NUCLEOTIDE SEQUENCE [LARGE SCALE GENOMIC DNA]</scope>
    <source>
        <strain evidence="11 12">DSM 16996</strain>
    </source>
</reference>
<feature type="binding site" evidence="9">
    <location>
        <begin position="211"/>
        <end position="215"/>
    </location>
    <ligand>
        <name>GTP</name>
        <dbReference type="ChEBI" id="CHEBI:37565"/>
    </ligand>
</feature>
<keyword evidence="12" id="KW-1185">Reference proteome</keyword>
<dbReference type="NCBIfam" id="NF006456">
    <property type="entry name" value="PRK08815.1"/>
    <property type="match status" value="1"/>
</dbReference>
<feature type="binding site" evidence="9">
    <location>
        <position position="316"/>
    </location>
    <ligand>
        <name>GTP</name>
        <dbReference type="ChEBI" id="CHEBI:37565"/>
    </ligand>
</feature>
<keyword evidence="6 9" id="KW-0862">Zinc</keyword>
<dbReference type="Pfam" id="PF00925">
    <property type="entry name" value="GTP_cyclohydro2"/>
    <property type="match status" value="1"/>
</dbReference>
<feature type="binding site" evidence="9">
    <location>
        <position position="232"/>
    </location>
    <ligand>
        <name>GTP</name>
        <dbReference type="ChEBI" id="CHEBI:37565"/>
    </ligand>
</feature>
<comment type="catalytic activity">
    <reaction evidence="8 9">
        <text>GTP + 4 H2O = 2,5-diamino-6-hydroxy-4-(5-phosphoribosylamino)-pyrimidine + formate + 2 phosphate + 3 H(+)</text>
        <dbReference type="Rhea" id="RHEA:23704"/>
        <dbReference type="ChEBI" id="CHEBI:15377"/>
        <dbReference type="ChEBI" id="CHEBI:15378"/>
        <dbReference type="ChEBI" id="CHEBI:15740"/>
        <dbReference type="ChEBI" id="CHEBI:37565"/>
        <dbReference type="ChEBI" id="CHEBI:43474"/>
        <dbReference type="ChEBI" id="CHEBI:58614"/>
        <dbReference type="EC" id="3.5.4.25"/>
    </reaction>
</comment>
<keyword evidence="3 9" id="KW-0479">Metal-binding</keyword>
<dbReference type="InterPro" id="IPR032677">
    <property type="entry name" value="GTP_cyclohydro_II"/>
</dbReference>
<evidence type="ECO:0000256" key="4">
    <source>
        <dbReference type="ARBA" id="ARBA00022741"/>
    </source>
</evidence>
<comment type="similarity">
    <text evidence="9">Belongs to the GTP cyclohydrolase II family.</text>
</comment>
<evidence type="ECO:0000256" key="5">
    <source>
        <dbReference type="ARBA" id="ARBA00022801"/>
    </source>
</evidence>
<name>A0A2S6N2A5_9HYPH</name>
<sequence length="364" mass="39230">MHDISGLFPAHENLGAISVERAVAELRAGRPVVLAEATGRLLVYPAEQLDKTSAETLERIGGARLILSMQRLERLGVARDAPGLIALPRIDLDRIAALIMDEEARIDAPVVHPIPAEEAALDLLRLAQLLPAAILIKLDAPVAGVNEVAGCDIRAFRARKITSLRLIGRAPVPLEGATHSEIVVFRGGEGLRDQAAVIVGTPDLAGPVHVRLHSACLTGDLFGSLKCDCGDQLRHTAKFMAENGGGVILYLDQEGRGNGLSNKIRAYGLQAQGHDTYDADEILGFGLDQRRFGYAARMLDLLGVTRVRLMTNNPKKIEALRAAGLDVSDQRIQGRPTPQNIHYLATKRDRAGHLLDVDVPTAED</sequence>
<dbReference type="CDD" id="cd00641">
    <property type="entry name" value="GTP_cyclohydro2"/>
    <property type="match status" value="1"/>
</dbReference>
<feature type="binding site" evidence="9">
    <location>
        <position position="311"/>
    </location>
    <ligand>
        <name>GTP</name>
        <dbReference type="ChEBI" id="CHEBI:37565"/>
    </ligand>
</feature>
<keyword evidence="4 9" id="KW-0547">Nucleotide-binding</keyword>
<feature type="binding site" evidence="9">
    <location>
        <position position="227"/>
    </location>
    <ligand>
        <name>Zn(2+)</name>
        <dbReference type="ChEBI" id="CHEBI:29105"/>
        <note>catalytic</note>
    </ligand>
</feature>
<dbReference type="GO" id="GO:0005525">
    <property type="term" value="F:GTP binding"/>
    <property type="evidence" value="ECO:0007669"/>
    <property type="project" value="UniProtKB-KW"/>
</dbReference>
<accession>A0A2S6N2A5</accession>
<dbReference type="AlphaFoldDB" id="A0A2S6N2A5"/>
<dbReference type="UniPathway" id="UPA00275">
    <property type="reaction ID" value="UER00400"/>
</dbReference>
<organism evidence="11 12">
    <name type="scientific">Rhodoblastus sphagnicola</name>
    <dbReference type="NCBI Taxonomy" id="333368"/>
    <lineage>
        <taxon>Bacteria</taxon>
        <taxon>Pseudomonadati</taxon>
        <taxon>Pseudomonadota</taxon>
        <taxon>Alphaproteobacteria</taxon>
        <taxon>Hyphomicrobiales</taxon>
        <taxon>Rhodoblastaceae</taxon>
        <taxon>Rhodoblastus</taxon>
    </lineage>
</organism>
<comment type="function">
    <text evidence="9">Catalyzes the conversion of GTP to 2,5-diamino-6-ribosylamino-4(3H)-pyrimidinone 5'-phosphate (DARP), formate and pyrophosphate.</text>
</comment>